<gene>
    <name evidence="1" type="ORF">Pla123a_07660</name>
</gene>
<proteinExistence type="predicted"/>
<dbReference type="EMBL" id="SJPO01000001">
    <property type="protein sequence ID" value="TWT85958.1"/>
    <property type="molecule type" value="Genomic_DNA"/>
</dbReference>
<name>A0A5C5ZFJ1_9BACT</name>
<keyword evidence="2" id="KW-1185">Reference proteome</keyword>
<reference evidence="1 2" key="1">
    <citation type="submission" date="2019-02" db="EMBL/GenBank/DDBJ databases">
        <title>Deep-cultivation of Planctomycetes and their phenomic and genomic characterization uncovers novel biology.</title>
        <authorList>
            <person name="Wiegand S."/>
            <person name="Jogler M."/>
            <person name="Boedeker C."/>
            <person name="Pinto D."/>
            <person name="Vollmers J."/>
            <person name="Rivas-Marin E."/>
            <person name="Kohn T."/>
            <person name="Peeters S.H."/>
            <person name="Heuer A."/>
            <person name="Rast P."/>
            <person name="Oberbeckmann S."/>
            <person name="Bunk B."/>
            <person name="Jeske O."/>
            <person name="Meyerdierks A."/>
            <person name="Storesund J.E."/>
            <person name="Kallscheuer N."/>
            <person name="Luecker S."/>
            <person name="Lage O.M."/>
            <person name="Pohl T."/>
            <person name="Merkel B.J."/>
            <person name="Hornburger P."/>
            <person name="Mueller R.-W."/>
            <person name="Bruemmer F."/>
            <person name="Labrenz M."/>
            <person name="Spormann A.M."/>
            <person name="Op Den Camp H."/>
            <person name="Overmann J."/>
            <person name="Amann R."/>
            <person name="Jetten M.S.M."/>
            <person name="Mascher T."/>
            <person name="Medema M.H."/>
            <person name="Devos D.P."/>
            <person name="Kaster A.-K."/>
            <person name="Ovreas L."/>
            <person name="Rohde M."/>
            <person name="Galperin M.Y."/>
            <person name="Jogler C."/>
        </authorList>
    </citation>
    <scope>NUCLEOTIDE SEQUENCE [LARGE SCALE GENOMIC DNA]</scope>
    <source>
        <strain evidence="1 2">Pla123a</strain>
    </source>
</reference>
<protein>
    <submittedName>
        <fullName evidence="1">Uncharacterized protein</fullName>
    </submittedName>
</protein>
<evidence type="ECO:0000313" key="2">
    <source>
        <dbReference type="Proteomes" id="UP000318478"/>
    </source>
</evidence>
<organism evidence="1 2">
    <name type="scientific">Posidoniimonas polymericola</name>
    <dbReference type="NCBI Taxonomy" id="2528002"/>
    <lineage>
        <taxon>Bacteria</taxon>
        <taxon>Pseudomonadati</taxon>
        <taxon>Planctomycetota</taxon>
        <taxon>Planctomycetia</taxon>
        <taxon>Pirellulales</taxon>
        <taxon>Lacipirellulaceae</taxon>
        <taxon>Posidoniimonas</taxon>
    </lineage>
</organism>
<dbReference type="Proteomes" id="UP000318478">
    <property type="component" value="Unassembled WGS sequence"/>
</dbReference>
<dbReference type="AlphaFoldDB" id="A0A5C5ZFJ1"/>
<sequence length="38" mass="3914">MLLAHLTNFDLPSLCAAFAAGLTIGAAAMAAIQALRQR</sequence>
<comment type="caution">
    <text evidence="1">The sequence shown here is derived from an EMBL/GenBank/DDBJ whole genome shotgun (WGS) entry which is preliminary data.</text>
</comment>
<accession>A0A5C5ZFJ1</accession>
<evidence type="ECO:0000313" key="1">
    <source>
        <dbReference type="EMBL" id="TWT85958.1"/>
    </source>
</evidence>